<accession>A0AAR2JGQ9</accession>
<dbReference type="Gene3D" id="2.40.50.40">
    <property type="match status" value="1"/>
</dbReference>
<name>A0AAR2JGQ9_PYGNA</name>
<reference evidence="4" key="3">
    <citation type="submission" date="2025-09" db="UniProtKB">
        <authorList>
            <consortium name="Ensembl"/>
        </authorList>
    </citation>
    <scope>IDENTIFICATION</scope>
</reference>
<dbReference type="InterPro" id="IPR036048">
    <property type="entry name" value="Interleukin_8-like_sf"/>
</dbReference>
<dbReference type="PRINTS" id="PR00436">
    <property type="entry name" value="INTERLEUKIN8"/>
</dbReference>
<dbReference type="InterPro" id="IPR001811">
    <property type="entry name" value="Chemokine_IL8-like_dom"/>
</dbReference>
<dbReference type="GO" id="GO:0005615">
    <property type="term" value="C:extracellular space"/>
    <property type="evidence" value="ECO:0007669"/>
    <property type="project" value="UniProtKB-KW"/>
</dbReference>
<proteinExistence type="predicted"/>
<dbReference type="Ensembl" id="ENSPNAT00000046990.1">
    <property type="protein sequence ID" value="ENSPNAP00000049036.1"/>
    <property type="gene ID" value="ENSPNAG00000007806.2"/>
</dbReference>
<dbReference type="AlphaFoldDB" id="A0AAR2JGQ9"/>
<dbReference type="Pfam" id="PF00048">
    <property type="entry name" value="IL8"/>
    <property type="match status" value="1"/>
</dbReference>
<feature type="domain" description="Chemokine interleukin-8-like" evidence="3">
    <location>
        <begin position="36"/>
        <end position="94"/>
    </location>
</feature>
<dbReference type="GO" id="GO:0006955">
    <property type="term" value="P:immune response"/>
    <property type="evidence" value="ECO:0007669"/>
    <property type="project" value="InterPro"/>
</dbReference>
<keyword evidence="2" id="KW-0732">Signal</keyword>
<dbReference type="SUPFAM" id="SSF54117">
    <property type="entry name" value="Interleukin 8-like chemokines"/>
    <property type="match status" value="1"/>
</dbReference>
<evidence type="ECO:0000256" key="1">
    <source>
        <dbReference type="ARBA" id="ARBA00022514"/>
    </source>
</evidence>
<organism evidence="4 5">
    <name type="scientific">Pygocentrus nattereri</name>
    <name type="common">Red-bellied piranha</name>
    <dbReference type="NCBI Taxonomy" id="42514"/>
    <lineage>
        <taxon>Eukaryota</taxon>
        <taxon>Metazoa</taxon>
        <taxon>Chordata</taxon>
        <taxon>Craniata</taxon>
        <taxon>Vertebrata</taxon>
        <taxon>Euteleostomi</taxon>
        <taxon>Actinopterygii</taxon>
        <taxon>Neopterygii</taxon>
        <taxon>Teleostei</taxon>
        <taxon>Ostariophysi</taxon>
        <taxon>Characiformes</taxon>
        <taxon>Characoidei</taxon>
        <taxon>Pygocentrus</taxon>
    </lineage>
</organism>
<feature type="signal peptide" evidence="2">
    <location>
        <begin position="1"/>
        <end position="23"/>
    </location>
</feature>
<feature type="chain" id="PRO_5043344464" description="Chemokine interleukin-8-like domain-containing protein" evidence="2">
    <location>
        <begin position="24"/>
        <end position="127"/>
    </location>
</feature>
<evidence type="ECO:0000313" key="4">
    <source>
        <dbReference type="Ensembl" id="ENSPNAP00000049036.1"/>
    </source>
</evidence>
<dbReference type="GeneTree" id="ENSGT00990000209990"/>
<protein>
    <recommendedName>
        <fullName evidence="3">Chemokine interleukin-8-like domain-containing protein</fullName>
    </recommendedName>
</protein>
<reference evidence="4 5" key="1">
    <citation type="submission" date="2020-10" db="EMBL/GenBank/DDBJ databases">
        <title>Pygocentrus nattereri (red-bellied piranha) genome, fPygNat1, primary haplotype.</title>
        <authorList>
            <person name="Myers G."/>
            <person name="Meyer A."/>
            <person name="Karagic N."/>
            <person name="Pippel M."/>
            <person name="Winkler S."/>
            <person name="Tracey A."/>
            <person name="Wood J."/>
            <person name="Formenti G."/>
            <person name="Howe K."/>
            <person name="Fedrigo O."/>
            <person name="Jarvis E.D."/>
        </authorList>
    </citation>
    <scope>NUCLEOTIDE SEQUENCE [LARGE SCALE GENOMIC DNA]</scope>
</reference>
<reference evidence="4" key="2">
    <citation type="submission" date="2025-08" db="UniProtKB">
        <authorList>
            <consortium name="Ensembl"/>
        </authorList>
    </citation>
    <scope>IDENTIFICATION</scope>
</reference>
<dbReference type="GO" id="GO:0008009">
    <property type="term" value="F:chemokine activity"/>
    <property type="evidence" value="ECO:0007669"/>
    <property type="project" value="InterPro"/>
</dbReference>
<evidence type="ECO:0000256" key="2">
    <source>
        <dbReference type="SAM" id="SignalP"/>
    </source>
</evidence>
<evidence type="ECO:0000313" key="5">
    <source>
        <dbReference type="Proteomes" id="UP001501920"/>
    </source>
</evidence>
<keyword evidence="1" id="KW-0202">Cytokine</keyword>
<dbReference type="Proteomes" id="UP001501920">
    <property type="component" value="Chromosome 5"/>
</dbReference>
<sequence length="127" mass="14863">MSCCLRLCPQCICIPLLMSKTLSLSTFQDSQHVPTRCECQKSMRAVRGPFSDIKVSLKGHGCDKDEIIVTLKSNNKQMCLSPKERQGKRLLKCWLKMQKKGEDVKKCIQRLRPQKRRRQKKPWRNRC</sequence>
<evidence type="ECO:0000259" key="3">
    <source>
        <dbReference type="Pfam" id="PF00048"/>
    </source>
</evidence>
<keyword evidence="5" id="KW-1185">Reference proteome</keyword>